<name>R3X5Q7_9ENTE</name>
<evidence type="ECO:0000313" key="6">
    <source>
        <dbReference type="EMBL" id="EOL49385.1"/>
    </source>
</evidence>
<protein>
    <recommendedName>
        <fullName evidence="5">Tyrosine-protein phosphatase</fullName>
        <ecNumber evidence="5">3.1.3.48</ecNumber>
    </recommendedName>
</protein>
<dbReference type="PANTHER" id="PTHR39181">
    <property type="entry name" value="TYROSINE-PROTEIN PHOSPHATASE YWQE"/>
    <property type="match status" value="1"/>
</dbReference>
<proteinExistence type="inferred from homology"/>
<dbReference type="SUPFAM" id="SSF89550">
    <property type="entry name" value="PHP domain-like"/>
    <property type="match status" value="1"/>
</dbReference>
<dbReference type="GO" id="GO:0004725">
    <property type="term" value="F:protein tyrosine phosphatase activity"/>
    <property type="evidence" value="ECO:0007669"/>
    <property type="project" value="UniProtKB-UniRule"/>
</dbReference>
<comment type="similarity">
    <text evidence="1 5">Belongs to the metallo-dependent hydrolases superfamily. CpsB/CapC family.</text>
</comment>
<dbReference type="STRING" id="317735.RU98_GL001083"/>
<dbReference type="InterPro" id="IPR016667">
    <property type="entry name" value="Caps_polysacc_synth_CpsB/CapC"/>
</dbReference>
<dbReference type="GO" id="GO:0030145">
    <property type="term" value="F:manganese ion binding"/>
    <property type="evidence" value="ECO:0007669"/>
    <property type="project" value="UniProtKB-UniRule"/>
</dbReference>
<evidence type="ECO:0000256" key="5">
    <source>
        <dbReference type="PIRNR" id="PIRNR016557"/>
    </source>
</evidence>
<sequence>MIDLHCHILPGIDDGAKTIDDSLDMASMAVKQGVTHILCTPHHNNGKYDNPASQVISQVAALQKELDQRNIPLVLYEGQEVRISGDIVEQIQMGDILFADLTNRYILIEFPSNDIPAYTEQLFFRLLELGHIPVIVHPERNSKFIEDPNRLLPFLEMGVLTQMTAPSYVGIFGKQIERTAKKMVAHNMVYMVASDAHNIEKRGFFMEKAFKAIAKDRSVEQVAAMQQMAKDILNGDDVQRPEFKEIKIKRFGFL</sequence>
<comment type="caution">
    <text evidence="6">The sequence shown here is derived from an EMBL/GenBank/DDBJ whole genome shotgun (WGS) entry which is preliminary data.</text>
</comment>
<dbReference type="OrthoDB" id="9788539at2"/>
<evidence type="ECO:0000256" key="4">
    <source>
        <dbReference type="ARBA" id="ARBA00051722"/>
    </source>
</evidence>
<dbReference type="EMBL" id="AJAU01000008">
    <property type="protein sequence ID" value="EOL49385.1"/>
    <property type="molecule type" value="Genomic_DNA"/>
</dbReference>
<comment type="catalytic activity">
    <reaction evidence="4 5">
        <text>O-phospho-L-tyrosyl-[protein] + H2O = L-tyrosyl-[protein] + phosphate</text>
        <dbReference type="Rhea" id="RHEA:10684"/>
        <dbReference type="Rhea" id="RHEA-COMP:10136"/>
        <dbReference type="Rhea" id="RHEA-COMP:20101"/>
        <dbReference type="ChEBI" id="CHEBI:15377"/>
        <dbReference type="ChEBI" id="CHEBI:43474"/>
        <dbReference type="ChEBI" id="CHEBI:46858"/>
        <dbReference type="ChEBI" id="CHEBI:61978"/>
        <dbReference type="EC" id="3.1.3.48"/>
    </reaction>
</comment>
<dbReference type="eggNOG" id="COG4464">
    <property type="taxonomic scope" value="Bacteria"/>
</dbReference>
<keyword evidence="3 5" id="KW-0904">Protein phosphatase</keyword>
<dbReference type="AlphaFoldDB" id="R3X5Q7"/>
<evidence type="ECO:0000256" key="2">
    <source>
        <dbReference type="ARBA" id="ARBA00022801"/>
    </source>
</evidence>
<dbReference type="EC" id="3.1.3.48" evidence="5"/>
<accession>R3X5Q7</accession>
<dbReference type="RefSeq" id="WP_010770943.1">
    <property type="nucleotide sequence ID" value="NZ_KB946332.1"/>
</dbReference>
<evidence type="ECO:0000313" key="7">
    <source>
        <dbReference type="Proteomes" id="UP000013840"/>
    </source>
</evidence>
<dbReference type="Gene3D" id="3.20.20.140">
    <property type="entry name" value="Metal-dependent hydrolases"/>
    <property type="match status" value="1"/>
</dbReference>
<dbReference type="Pfam" id="PF19567">
    <property type="entry name" value="CpsB_CapC"/>
    <property type="match status" value="1"/>
</dbReference>
<keyword evidence="7" id="KW-1185">Reference proteome</keyword>
<organism evidence="6 7">
    <name type="scientific">Enterococcus caccae ATCC BAA-1240</name>
    <dbReference type="NCBI Taxonomy" id="1158612"/>
    <lineage>
        <taxon>Bacteria</taxon>
        <taxon>Bacillati</taxon>
        <taxon>Bacillota</taxon>
        <taxon>Bacilli</taxon>
        <taxon>Lactobacillales</taxon>
        <taxon>Enterococcaceae</taxon>
        <taxon>Enterococcus</taxon>
    </lineage>
</organism>
<keyword evidence="2 5" id="KW-0378">Hydrolase</keyword>
<reference evidence="6 7" key="1">
    <citation type="submission" date="2013-02" db="EMBL/GenBank/DDBJ databases">
        <title>The Genome Sequence of Enterococcus caccae BAA-1240.</title>
        <authorList>
            <consortium name="The Broad Institute Genome Sequencing Platform"/>
            <consortium name="The Broad Institute Genome Sequencing Center for Infectious Disease"/>
            <person name="Earl A.M."/>
            <person name="Gilmore M.S."/>
            <person name="Lebreton F."/>
            <person name="Walker B."/>
            <person name="Young S.K."/>
            <person name="Zeng Q."/>
            <person name="Gargeya S."/>
            <person name="Fitzgerald M."/>
            <person name="Haas B."/>
            <person name="Abouelleil A."/>
            <person name="Alvarado L."/>
            <person name="Arachchi H.M."/>
            <person name="Berlin A.M."/>
            <person name="Chapman S.B."/>
            <person name="Dewar J."/>
            <person name="Goldberg J."/>
            <person name="Griggs A."/>
            <person name="Gujja S."/>
            <person name="Hansen M."/>
            <person name="Howarth C."/>
            <person name="Imamovic A."/>
            <person name="Larimer J."/>
            <person name="McCowan C."/>
            <person name="Murphy C."/>
            <person name="Neiman D."/>
            <person name="Pearson M."/>
            <person name="Priest M."/>
            <person name="Roberts A."/>
            <person name="Saif S."/>
            <person name="Shea T."/>
            <person name="Sisk P."/>
            <person name="Sykes S."/>
            <person name="Wortman J."/>
            <person name="Nusbaum C."/>
            <person name="Birren B."/>
        </authorList>
    </citation>
    <scope>NUCLEOTIDE SEQUENCE [LARGE SCALE GENOMIC DNA]</scope>
    <source>
        <strain evidence="6 7">ATCC BAA-1240</strain>
    </source>
</reference>
<dbReference type="InterPro" id="IPR016195">
    <property type="entry name" value="Pol/histidinol_Pase-like"/>
</dbReference>
<dbReference type="PANTHER" id="PTHR39181:SF1">
    <property type="entry name" value="TYROSINE-PROTEIN PHOSPHATASE YWQE"/>
    <property type="match status" value="1"/>
</dbReference>
<gene>
    <name evidence="6" type="ORF">UC7_00762</name>
</gene>
<dbReference type="Proteomes" id="UP000013840">
    <property type="component" value="Unassembled WGS sequence"/>
</dbReference>
<dbReference type="PIRSF" id="PIRSF016557">
    <property type="entry name" value="Caps_synth_CpsB"/>
    <property type="match status" value="1"/>
</dbReference>
<dbReference type="PATRIC" id="fig|1158612.3.peg.771"/>
<evidence type="ECO:0000256" key="1">
    <source>
        <dbReference type="ARBA" id="ARBA00005750"/>
    </source>
</evidence>
<evidence type="ECO:0000256" key="3">
    <source>
        <dbReference type="ARBA" id="ARBA00022912"/>
    </source>
</evidence>